<comment type="similarity">
    <text evidence="2">Belongs to the paxB family.</text>
</comment>
<evidence type="ECO:0000256" key="1">
    <source>
        <dbReference type="ARBA" id="ARBA00004141"/>
    </source>
</evidence>
<dbReference type="GeneID" id="63745393"/>
<name>A0A1L9RSY6_ASPWE</name>
<dbReference type="GO" id="GO:0016829">
    <property type="term" value="F:lyase activity"/>
    <property type="evidence" value="ECO:0007669"/>
    <property type="project" value="InterPro"/>
</dbReference>
<organism evidence="7 8">
    <name type="scientific">Aspergillus wentii DTO 134E9</name>
    <dbReference type="NCBI Taxonomy" id="1073089"/>
    <lineage>
        <taxon>Eukaryota</taxon>
        <taxon>Fungi</taxon>
        <taxon>Dikarya</taxon>
        <taxon>Ascomycota</taxon>
        <taxon>Pezizomycotina</taxon>
        <taxon>Eurotiomycetes</taxon>
        <taxon>Eurotiomycetidae</taxon>
        <taxon>Eurotiales</taxon>
        <taxon>Aspergillaceae</taxon>
        <taxon>Aspergillus</taxon>
        <taxon>Aspergillus subgen. Cremei</taxon>
    </lineage>
</organism>
<dbReference type="RefSeq" id="XP_040691752.1">
    <property type="nucleotide sequence ID" value="XM_040829545.1"/>
</dbReference>
<dbReference type="InterPro" id="IPR039020">
    <property type="entry name" value="PaxB-like"/>
</dbReference>
<keyword evidence="8" id="KW-1185">Reference proteome</keyword>
<dbReference type="GO" id="GO:0016020">
    <property type="term" value="C:membrane"/>
    <property type="evidence" value="ECO:0007669"/>
    <property type="project" value="UniProtKB-SubCell"/>
</dbReference>
<sequence>MASSELTPEYTTFEAYLDKAVALLVVVGWNSCFLQMIYQSFRHRTYNIPFLPLFCNVTWDFIYAFMYPSPTPIIHYTGLLWFVFDSILTYGAMKFASNEWSHAPLIQRNIPLIFALGIAGAASGHLAFVAQFGPVVGFRAGGLLCQLLHSGGALCQLLCRGSTRGTSSTIWLGRALGSGSLAVRTVYRFFYRPNMANMGIEGNGPLYMWFYLAYVFLDGIYGIVFFLIKRSESSSVKKGKVY</sequence>
<evidence type="ECO:0000313" key="8">
    <source>
        <dbReference type="Proteomes" id="UP000184383"/>
    </source>
</evidence>
<proteinExistence type="inferred from homology"/>
<reference evidence="8" key="1">
    <citation type="journal article" date="2017" name="Genome Biol.">
        <title>Comparative genomics reveals high biological diversity and specific adaptations in the industrially and medically important fungal genus Aspergillus.</title>
        <authorList>
            <person name="de Vries R.P."/>
            <person name="Riley R."/>
            <person name="Wiebenga A."/>
            <person name="Aguilar-Osorio G."/>
            <person name="Amillis S."/>
            <person name="Uchima C.A."/>
            <person name="Anderluh G."/>
            <person name="Asadollahi M."/>
            <person name="Askin M."/>
            <person name="Barry K."/>
            <person name="Battaglia E."/>
            <person name="Bayram O."/>
            <person name="Benocci T."/>
            <person name="Braus-Stromeyer S.A."/>
            <person name="Caldana C."/>
            <person name="Canovas D."/>
            <person name="Cerqueira G.C."/>
            <person name="Chen F."/>
            <person name="Chen W."/>
            <person name="Choi C."/>
            <person name="Clum A."/>
            <person name="Dos Santos R.A."/>
            <person name="Damasio A.R."/>
            <person name="Diallinas G."/>
            <person name="Emri T."/>
            <person name="Fekete E."/>
            <person name="Flipphi M."/>
            <person name="Freyberg S."/>
            <person name="Gallo A."/>
            <person name="Gournas C."/>
            <person name="Habgood R."/>
            <person name="Hainaut M."/>
            <person name="Harispe M.L."/>
            <person name="Henrissat B."/>
            <person name="Hilden K.S."/>
            <person name="Hope R."/>
            <person name="Hossain A."/>
            <person name="Karabika E."/>
            <person name="Karaffa L."/>
            <person name="Karanyi Z."/>
            <person name="Krasevec N."/>
            <person name="Kuo A."/>
            <person name="Kusch H."/>
            <person name="LaButti K."/>
            <person name="Lagendijk E.L."/>
            <person name="Lapidus A."/>
            <person name="Levasseur A."/>
            <person name="Lindquist E."/>
            <person name="Lipzen A."/>
            <person name="Logrieco A.F."/>
            <person name="MacCabe A."/>
            <person name="Maekelae M.R."/>
            <person name="Malavazi I."/>
            <person name="Melin P."/>
            <person name="Meyer V."/>
            <person name="Mielnichuk N."/>
            <person name="Miskei M."/>
            <person name="Molnar A.P."/>
            <person name="Mule G."/>
            <person name="Ngan C.Y."/>
            <person name="Orejas M."/>
            <person name="Orosz E."/>
            <person name="Ouedraogo J.P."/>
            <person name="Overkamp K.M."/>
            <person name="Park H.-S."/>
            <person name="Perrone G."/>
            <person name="Piumi F."/>
            <person name="Punt P.J."/>
            <person name="Ram A.F."/>
            <person name="Ramon A."/>
            <person name="Rauscher S."/>
            <person name="Record E."/>
            <person name="Riano-Pachon D.M."/>
            <person name="Robert V."/>
            <person name="Roehrig J."/>
            <person name="Ruller R."/>
            <person name="Salamov A."/>
            <person name="Salih N.S."/>
            <person name="Samson R.A."/>
            <person name="Sandor E."/>
            <person name="Sanguinetti M."/>
            <person name="Schuetze T."/>
            <person name="Sepcic K."/>
            <person name="Shelest E."/>
            <person name="Sherlock G."/>
            <person name="Sophianopoulou V."/>
            <person name="Squina F.M."/>
            <person name="Sun H."/>
            <person name="Susca A."/>
            <person name="Todd R.B."/>
            <person name="Tsang A."/>
            <person name="Unkles S.E."/>
            <person name="van de Wiele N."/>
            <person name="van Rossen-Uffink D."/>
            <person name="Oliveira J.V."/>
            <person name="Vesth T.C."/>
            <person name="Visser J."/>
            <person name="Yu J.-H."/>
            <person name="Zhou M."/>
            <person name="Andersen M.R."/>
            <person name="Archer D.B."/>
            <person name="Baker S.E."/>
            <person name="Benoit I."/>
            <person name="Brakhage A.A."/>
            <person name="Braus G.H."/>
            <person name="Fischer R."/>
            <person name="Frisvad J.C."/>
            <person name="Goldman G.H."/>
            <person name="Houbraken J."/>
            <person name="Oakley B."/>
            <person name="Pocsi I."/>
            <person name="Scazzocchio C."/>
            <person name="Seiboth B."/>
            <person name="vanKuyk P.A."/>
            <person name="Wortman J."/>
            <person name="Dyer P.S."/>
            <person name="Grigoriev I.V."/>
        </authorList>
    </citation>
    <scope>NUCLEOTIDE SEQUENCE [LARGE SCALE GENOMIC DNA]</scope>
    <source>
        <strain evidence="8">DTO 134E9</strain>
    </source>
</reference>
<dbReference type="Proteomes" id="UP000184383">
    <property type="component" value="Unassembled WGS sequence"/>
</dbReference>
<evidence type="ECO:0000313" key="7">
    <source>
        <dbReference type="EMBL" id="OJJ38076.1"/>
    </source>
</evidence>
<feature type="transmembrane region" description="Helical" evidence="6">
    <location>
        <begin position="50"/>
        <end position="67"/>
    </location>
</feature>
<dbReference type="OrthoDB" id="5294024at2759"/>
<feature type="transmembrane region" description="Helical" evidence="6">
    <location>
        <begin position="73"/>
        <end position="92"/>
    </location>
</feature>
<keyword evidence="4 6" id="KW-1133">Transmembrane helix</keyword>
<accession>A0A1L9RSY6</accession>
<protein>
    <submittedName>
        <fullName evidence="7">Uncharacterized protein</fullName>
    </submittedName>
</protein>
<feature type="transmembrane region" description="Helical" evidence="6">
    <location>
        <begin position="206"/>
        <end position="228"/>
    </location>
</feature>
<gene>
    <name evidence="7" type="ORF">ASPWEDRAFT_148127</name>
</gene>
<evidence type="ECO:0000256" key="3">
    <source>
        <dbReference type="ARBA" id="ARBA00022692"/>
    </source>
</evidence>
<feature type="transmembrane region" description="Helical" evidence="6">
    <location>
        <begin position="112"/>
        <end position="132"/>
    </location>
</feature>
<evidence type="ECO:0000256" key="6">
    <source>
        <dbReference type="SAM" id="Phobius"/>
    </source>
</evidence>
<comment type="subcellular location">
    <subcellularLocation>
        <location evidence="1">Membrane</location>
        <topology evidence="1">Multi-pass membrane protein</topology>
    </subcellularLocation>
</comment>
<dbReference type="EMBL" id="KV878210">
    <property type="protein sequence ID" value="OJJ38076.1"/>
    <property type="molecule type" value="Genomic_DNA"/>
</dbReference>
<dbReference type="Pfam" id="PF25129">
    <property type="entry name" value="Pyr4-TMTC"/>
    <property type="match status" value="1"/>
</dbReference>
<evidence type="ECO:0000256" key="4">
    <source>
        <dbReference type="ARBA" id="ARBA00022989"/>
    </source>
</evidence>
<dbReference type="AlphaFoldDB" id="A0A1L9RSY6"/>
<dbReference type="PANTHER" id="PTHR42038">
    <property type="match status" value="1"/>
</dbReference>
<evidence type="ECO:0000256" key="5">
    <source>
        <dbReference type="ARBA" id="ARBA00023136"/>
    </source>
</evidence>
<feature type="transmembrane region" description="Helical" evidence="6">
    <location>
        <begin position="20"/>
        <end position="38"/>
    </location>
</feature>
<keyword evidence="5 6" id="KW-0472">Membrane</keyword>
<evidence type="ECO:0000256" key="2">
    <source>
        <dbReference type="ARBA" id="ARBA00006757"/>
    </source>
</evidence>
<dbReference type="VEuPathDB" id="FungiDB:ASPWEDRAFT_148127"/>
<keyword evidence="3 6" id="KW-0812">Transmembrane</keyword>
<dbReference type="PANTHER" id="PTHR42038:SF2">
    <property type="entry name" value="TERPENE CYCLASE AUSL"/>
    <property type="match status" value="1"/>
</dbReference>
<dbReference type="STRING" id="1073089.A0A1L9RSY6"/>